<sequence length="91" mass="10021">MYSNVVRPFLINITWKKNSSPKGTQARIETAVHTIAIAAKGAREKPFPRVSTISVSILFLLTKHRTVTAIPTPASSTSQTRLIAMSERKVT</sequence>
<dbReference type="AlphaFoldDB" id="A0A2P2LKI5"/>
<proteinExistence type="predicted"/>
<name>A0A2P2LKI5_RHIMU</name>
<dbReference type="EMBL" id="GGEC01037985">
    <property type="protein sequence ID" value="MBX18469.1"/>
    <property type="molecule type" value="Transcribed_RNA"/>
</dbReference>
<protein>
    <submittedName>
        <fullName evidence="1">Uncharacterized protein MANES_09G001500</fullName>
    </submittedName>
</protein>
<evidence type="ECO:0000313" key="1">
    <source>
        <dbReference type="EMBL" id="MBX18469.1"/>
    </source>
</evidence>
<reference evidence="1" key="1">
    <citation type="submission" date="2018-02" db="EMBL/GenBank/DDBJ databases">
        <title>Rhizophora mucronata_Transcriptome.</title>
        <authorList>
            <person name="Meera S.P."/>
            <person name="Sreeshan A."/>
            <person name="Augustine A."/>
        </authorList>
    </citation>
    <scope>NUCLEOTIDE SEQUENCE</scope>
    <source>
        <tissue evidence="1">Leaf</tissue>
    </source>
</reference>
<organism evidence="1">
    <name type="scientific">Rhizophora mucronata</name>
    <name type="common">Asiatic mangrove</name>
    <dbReference type="NCBI Taxonomy" id="61149"/>
    <lineage>
        <taxon>Eukaryota</taxon>
        <taxon>Viridiplantae</taxon>
        <taxon>Streptophyta</taxon>
        <taxon>Embryophyta</taxon>
        <taxon>Tracheophyta</taxon>
        <taxon>Spermatophyta</taxon>
        <taxon>Magnoliopsida</taxon>
        <taxon>eudicotyledons</taxon>
        <taxon>Gunneridae</taxon>
        <taxon>Pentapetalae</taxon>
        <taxon>rosids</taxon>
        <taxon>fabids</taxon>
        <taxon>Malpighiales</taxon>
        <taxon>Rhizophoraceae</taxon>
        <taxon>Rhizophora</taxon>
    </lineage>
</organism>
<accession>A0A2P2LKI5</accession>